<accession>A0ABQ5AYF8</accession>
<reference evidence="2" key="2">
    <citation type="submission" date="2022-01" db="EMBL/GenBank/DDBJ databases">
        <authorList>
            <person name="Yamashiro T."/>
            <person name="Shiraishi A."/>
            <person name="Satake H."/>
            <person name="Nakayama K."/>
        </authorList>
    </citation>
    <scope>NUCLEOTIDE SEQUENCE</scope>
</reference>
<feature type="region of interest" description="Disordered" evidence="1">
    <location>
        <begin position="1"/>
        <end position="28"/>
    </location>
</feature>
<sequence>MNQTPRKIKRGQDTKIPQSSGPPKKVGDEAVYKELGDRMERAATTASSLEAEQDSGNINRTQSMATLNEPINTLGSGEDSMKLMKLMEHCTKLSELASIEDIQVNQDSDGINILPTTEIFEQLALMGMIFIMMHRLRGAKVYDLEINFGGLLAPEEVYTAEPDISTANVPVSTASAETKTKIQQEQERLGFKEAQRLQQQFDKKERQRIISVHEESNTFKPEEWDNIQAQIEADEELAHRLQAQERERYSEADNAKLLVELINERKRQFSQQRAQQRRNRPLTQAQQRSYMCNYIKHMGSHTLQQLRGYSFDEIKILFEAIVKRVNTFTPMESDDTVLKVVAGSSKRSAEEELGEESSKRQNIGEGSKPAEESKDKESDELSQEQLQQLIIIVPEEGMNVEALQTKYQIIDWEDLVRERFSSTEPTDDKERALWVELKRLFEPDTDDLLKL</sequence>
<evidence type="ECO:0000313" key="2">
    <source>
        <dbReference type="EMBL" id="GJT07238.1"/>
    </source>
</evidence>
<organism evidence="2 3">
    <name type="scientific">Tanacetum coccineum</name>
    <dbReference type="NCBI Taxonomy" id="301880"/>
    <lineage>
        <taxon>Eukaryota</taxon>
        <taxon>Viridiplantae</taxon>
        <taxon>Streptophyta</taxon>
        <taxon>Embryophyta</taxon>
        <taxon>Tracheophyta</taxon>
        <taxon>Spermatophyta</taxon>
        <taxon>Magnoliopsida</taxon>
        <taxon>eudicotyledons</taxon>
        <taxon>Gunneridae</taxon>
        <taxon>Pentapetalae</taxon>
        <taxon>asterids</taxon>
        <taxon>campanulids</taxon>
        <taxon>Asterales</taxon>
        <taxon>Asteraceae</taxon>
        <taxon>Asteroideae</taxon>
        <taxon>Anthemideae</taxon>
        <taxon>Anthemidinae</taxon>
        <taxon>Tanacetum</taxon>
    </lineage>
</organism>
<keyword evidence="3" id="KW-1185">Reference proteome</keyword>
<evidence type="ECO:0000256" key="1">
    <source>
        <dbReference type="SAM" id="MobiDB-lite"/>
    </source>
</evidence>
<dbReference type="Proteomes" id="UP001151760">
    <property type="component" value="Unassembled WGS sequence"/>
</dbReference>
<reference evidence="2" key="1">
    <citation type="journal article" date="2022" name="Int. J. Mol. Sci.">
        <title>Draft Genome of Tanacetum Coccineum: Genomic Comparison of Closely Related Tanacetum-Family Plants.</title>
        <authorList>
            <person name="Yamashiro T."/>
            <person name="Shiraishi A."/>
            <person name="Nakayama K."/>
            <person name="Satake H."/>
        </authorList>
    </citation>
    <scope>NUCLEOTIDE SEQUENCE</scope>
</reference>
<name>A0ABQ5AYF8_9ASTR</name>
<evidence type="ECO:0000313" key="3">
    <source>
        <dbReference type="Proteomes" id="UP001151760"/>
    </source>
</evidence>
<dbReference type="EMBL" id="BQNB010012733">
    <property type="protein sequence ID" value="GJT07238.1"/>
    <property type="molecule type" value="Genomic_DNA"/>
</dbReference>
<proteinExistence type="predicted"/>
<comment type="caution">
    <text evidence="2">The sequence shown here is derived from an EMBL/GenBank/DDBJ whole genome shotgun (WGS) entry which is preliminary data.</text>
</comment>
<protein>
    <submittedName>
        <fullName evidence="2">Uncharacterized protein</fullName>
    </submittedName>
</protein>
<feature type="compositionally biased region" description="Basic and acidic residues" evidence="1">
    <location>
        <begin position="368"/>
        <end position="379"/>
    </location>
</feature>
<gene>
    <name evidence="2" type="ORF">Tco_0841700</name>
</gene>
<feature type="region of interest" description="Disordered" evidence="1">
    <location>
        <begin position="344"/>
        <end position="380"/>
    </location>
</feature>